<accession>A0ACC2NBF4</accession>
<evidence type="ECO:0000313" key="1">
    <source>
        <dbReference type="EMBL" id="KAJ8668500.1"/>
    </source>
</evidence>
<sequence>MLLKKPKGSWMFNMMFVAVGFCSASPTIECQVKLEERNREPKSPKICNNICETPQCLYSAITILESIDTNVEPCDDFYQFACGKTLKNTILPETASEASPFSSITAAVTSLLNSSLRKNTEEQKDPRAFTILKTFYKACMNTNQTSQKDFEDILNIVGGWPVLMGSTWNHSDFSWERIFHQLRKLGYPYNMFVDVGVGIDEKNTTNRVIVVGQASLGVDQNRLSKGLSEEIVQAYYEYMVKFAMLLGASRHDAQEEMSRVLDFEIHLSQISMSRDELQDSEELYNPMTIAELELSLPRLLEPFTCGNTSTKIPRTKSHVLVGDIQQSFQHMLNKVEWMDKKTKQAALEKLNAMQLHIAYASDFLDDKKLDDFYHNLNIHPESFLKSYLSINRFRTEYDLGNFRNPVNRTDWIGHALSAQVNAFYDTSKNSIQLPAAILQGIFYNKKRPNYLNFGSIGYLIGHEMTHAFDAEGRRYDKEGNLVEWWETETKKEYLKRAQCIIDQYSNYTVKEIGLNINGKRTLSENFADIGGIKEAYYAYKSWEERNGVEDRLPGLHYTSQQMFWISAAHTYCQKIRPKLLNNIFATDPHSPREFRVIGPMSNMPEFAEDFKCAFGTRMNPVNKCTVW</sequence>
<gene>
    <name evidence="1" type="ORF">QAD02_010163</name>
</gene>
<dbReference type="EMBL" id="CM056744">
    <property type="protein sequence ID" value="KAJ8668500.1"/>
    <property type="molecule type" value="Genomic_DNA"/>
</dbReference>
<organism evidence="1 2">
    <name type="scientific">Eretmocerus hayati</name>
    <dbReference type="NCBI Taxonomy" id="131215"/>
    <lineage>
        <taxon>Eukaryota</taxon>
        <taxon>Metazoa</taxon>
        <taxon>Ecdysozoa</taxon>
        <taxon>Arthropoda</taxon>
        <taxon>Hexapoda</taxon>
        <taxon>Insecta</taxon>
        <taxon>Pterygota</taxon>
        <taxon>Neoptera</taxon>
        <taxon>Endopterygota</taxon>
        <taxon>Hymenoptera</taxon>
        <taxon>Apocrita</taxon>
        <taxon>Proctotrupomorpha</taxon>
        <taxon>Chalcidoidea</taxon>
        <taxon>Aphelinidae</taxon>
        <taxon>Aphelininae</taxon>
        <taxon>Eretmocerus</taxon>
    </lineage>
</organism>
<keyword evidence="2" id="KW-1185">Reference proteome</keyword>
<evidence type="ECO:0000313" key="2">
    <source>
        <dbReference type="Proteomes" id="UP001239111"/>
    </source>
</evidence>
<dbReference type="Proteomes" id="UP001239111">
    <property type="component" value="Chromosome 4"/>
</dbReference>
<comment type="caution">
    <text evidence="1">The sequence shown here is derived from an EMBL/GenBank/DDBJ whole genome shotgun (WGS) entry which is preliminary data.</text>
</comment>
<proteinExistence type="predicted"/>
<protein>
    <submittedName>
        <fullName evidence="1">Uncharacterized protein</fullName>
    </submittedName>
</protein>
<reference evidence="1" key="1">
    <citation type="submission" date="2023-04" db="EMBL/GenBank/DDBJ databases">
        <title>A chromosome-level genome assembly of the parasitoid wasp Eretmocerus hayati.</title>
        <authorList>
            <person name="Zhong Y."/>
            <person name="Liu S."/>
            <person name="Liu Y."/>
        </authorList>
    </citation>
    <scope>NUCLEOTIDE SEQUENCE</scope>
    <source>
        <strain evidence="1">ZJU_SS_LIU_2023</strain>
    </source>
</reference>
<name>A0ACC2NBF4_9HYME</name>